<dbReference type="EMBL" id="JAAIKC010000011">
    <property type="protein sequence ID" value="NEW08867.1"/>
    <property type="molecule type" value="Genomic_DNA"/>
</dbReference>
<dbReference type="Pfam" id="PF00395">
    <property type="entry name" value="SLH"/>
    <property type="match status" value="2"/>
</dbReference>
<sequence>MSESSSNIASRNLKNKTQDIQGGEKKVMKKSLSVVLSTAMALSMFSSVAFGKTSADFTDLKDLDAATKAKFDALISAGIFDGTSETTFGLKEEMNRAQFAKVAALITLIDVNKDLKTSSFSDVKSDDAANGYALPFIEALKTAGITDGYGANTYNPAGKVTKEQLATFLVRVLGKDADAKAKTGTDATVSDWAQGYVALALELKLLPAGTDGKFGGQSNATRDLLLTGAYEAKQQYVPVGKVSVTAAKATGVKKVTVSFNKPVDIEKAKVALKKGSVDVKTEAKFADDKKSVVLTLTEVKITDGDYSVALSGIDAASLGTATASFKGEAEVVKKIDFASASDTIAQTKKAQIKLSAKNQYDEPVSKSASSFTAVVSGFDSNLVKDTEGNLILKVDTLNAVGSTTTTSPGMTMIPVYVYENDTRISVQKTFKLGTVPFVSKLELGEPKYSNDKKALSSTGETVIFPMNQYDQYGNPVAYDDAKNSTTSNVNVMVAPYEEKVKTAESYSDFDNDGFGEIKLSLTGNVDKAGDYTVTVYSGSSTATGKFTVGSTKLATKIEFGDLTEDFSTGDTDKYIDLIAYDASGNKLSKDDIASNENAGKDDKGTDARIHLSGSNIDSLDAATPAISIVKSGQHKGRIKIARFSGPADSIAYLNAYIATANVNSNISKQIKIGKARYADSLYIVDKNKTKAVLGGKSDFKIEVRDQFGKAYDGKTAVIENGQSVTYRVYAELTNEANSAGVLSGISVVGQDSNESFLGSQLPGTSKVSSVYYYNTKGDFSNFNDGFTFKSSANVYGKGTLKVSLLKYVGGSDVGKEVATTTRDFTSIDPKIVDLTYALNKPTSLFAAIDSDLLAANQKDALTSSVARDIKVTAKDSSGDDVAISSDRVTSVSSSTYLAAVAKETNTNGGIGKVIGYKAGKADITVTYKDAKGNYKTTSFNVEVKADSPTADKFTGKEKYEKAGHLDLAWKYMDLKIVDQYGVEYNEAELNDYDKLLQVRYTVEAPEGTKVEINSQTGAIDWTKTTATSFTLKATTGNGKEVTTYVTNQ</sequence>
<dbReference type="PROSITE" id="PS51272">
    <property type="entry name" value="SLH"/>
    <property type="match status" value="1"/>
</dbReference>
<organism evidence="4">
    <name type="scientific">Paenibacillus sp. SYP-B3998</name>
    <dbReference type="NCBI Taxonomy" id="2678564"/>
    <lineage>
        <taxon>Bacteria</taxon>
        <taxon>Bacillati</taxon>
        <taxon>Bacillota</taxon>
        <taxon>Bacilli</taxon>
        <taxon>Bacillales</taxon>
        <taxon>Paenibacillaceae</taxon>
        <taxon>Paenibacillus</taxon>
    </lineage>
</organism>
<evidence type="ECO:0000256" key="2">
    <source>
        <dbReference type="SAM" id="MobiDB-lite"/>
    </source>
</evidence>
<feature type="domain" description="SLH" evidence="3">
    <location>
        <begin position="120"/>
        <end position="183"/>
    </location>
</feature>
<dbReference type="RefSeq" id="WP_163952162.1">
    <property type="nucleotide sequence ID" value="NZ_JAAIKC010000011.1"/>
</dbReference>
<feature type="region of interest" description="Disordered" evidence="2">
    <location>
        <begin position="1"/>
        <end position="24"/>
    </location>
</feature>
<protein>
    <submittedName>
        <fullName evidence="4">S-layer homology domain-containing protein</fullName>
    </submittedName>
</protein>
<dbReference type="Gene3D" id="2.60.40.1080">
    <property type="match status" value="1"/>
</dbReference>
<dbReference type="AlphaFoldDB" id="A0A6G4A5E5"/>
<evidence type="ECO:0000313" key="4">
    <source>
        <dbReference type="EMBL" id="NEW08867.1"/>
    </source>
</evidence>
<proteinExistence type="predicted"/>
<comment type="caution">
    <text evidence="4">The sequence shown here is derived from an EMBL/GenBank/DDBJ whole genome shotgun (WGS) entry which is preliminary data.</text>
</comment>
<dbReference type="InterPro" id="IPR014755">
    <property type="entry name" value="Cu-Rt/internalin_Ig-like"/>
</dbReference>
<feature type="compositionally biased region" description="Polar residues" evidence="2">
    <location>
        <begin position="1"/>
        <end position="12"/>
    </location>
</feature>
<name>A0A6G4A5E5_9BACL</name>
<dbReference type="InterPro" id="IPR001119">
    <property type="entry name" value="SLH_dom"/>
</dbReference>
<keyword evidence="1" id="KW-0732">Signal</keyword>
<dbReference type="Gene3D" id="2.60.40.1220">
    <property type="match status" value="1"/>
</dbReference>
<gene>
    <name evidence="4" type="ORF">GK047_22990</name>
</gene>
<evidence type="ECO:0000259" key="3">
    <source>
        <dbReference type="PROSITE" id="PS51272"/>
    </source>
</evidence>
<evidence type="ECO:0000256" key="1">
    <source>
        <dbReference type="ARBA" id="ARBA00022729"/>
    </source>
</evidence>
<reference evidence="4" key="1">
    <citation type="submission" date="2020-02" db="EMBL/GenBank/DDBJ databases">
        <authorList>
            <person name="Shen X.-R."/>
            <person name="Zhang Y.-X."/>
        </authorList>
    </citation>
    <scope>NUCLEOTIDE SEQUENCE</scope>
    <source>
        <strain evidence="4">SYP-B3998</strain>
    </source>
</reference>
<accession>A0A6G4A5E5</accession>